<evidence type="ECO:0000256" key="7">
    <source>
        <dbReference type="ARBA" id="ARBA00023136"/>
    </source>
</evidence>
<dbReference type="GO" id="GO:0009055">
    <property type="term" value="F:electron transfer activity"/>
    <property type="evidence" value="ECO:0007669"/>
    <property type="project" value="InterPro"/>
</dbReference>
<dbReference type="Gene3D" id="1.20.1300.10">
    <property type="entry name" value="Fumarate reductase/succinate dehydrogenase, transmembrane subunit"/>
    <property type="match status" value="1"/>
</dbReference>
<reference evidence="9" key="1">
    <citation type="submission" date="2019-04" db="EMBL/GenBank/DDBJ databases">
        <authorList>
            <person name="Melise S."/>
            <person name="Noan J."/>
            <person name="Okalmin O."/>
        </authorList>
    </citation>
    <scope>NUCLEOTIDE SEQUENCE</scope>
    <source>
        <strain evidence="9">FN9</strain>
    </source>
</reference>
<proteinExistence type="predicted"/>
<accession>A0A4E9EJI1</accession>
<dbReference type="CDD" id="cd03499">
    <property type="entry name" value="SQR_TypeC_SdhC"/>
    <property type="match status" value="1"/>
</dbReference>
<comment type="subcellular location">
    <subcellularLocation>
        <location evidence="1">Membrane</location>
        <topology evidence="1">Multi-pass membrane protein</topology>
    </subcellularLocation>
</comment>
<dbReference type="GO" id="GO:0006121">
    <property type="term" value="P:mitochondrial electron transport, succinate to ubiquinone"/>
    <property type="evidence" value="ECO:0007669"/>
    <property type="project" value="TreeGrafter"/>
</dbReference>
<dbReference type="PANTHER" id="PTHR10978">
    <property type="entry name" value="SUCCINATE DEHYDROGENASE CYTOCHROME B560 SUBUNIT"/>
    <property type="match status" value="1"/>
</dbReference>
<dbReference type="Proteomes" id="UP000746612">
    <property type="component" value="Unassembled WGS sequence"/>
</dbReference>
<evidence type="ECO:0000313" key="9">
    <source>
        <dbReference type="EMBL" id="VIO63379.1"/>
    </source>
</evidence>
<keyword evidence="4" id="KW-0479">Metal-binding</keyword>
<organism evidence="9">
    <name type="scientific">Gibberella zeae</name>
    <name type="common">Wheat head blight fungus</name>
    <name type="synonym">Fusarium graminearum</name>
    <dbReference type="NCBI Taxonomy" id="5518"/>
    <lineage>
        <taxon>Eukaryota</taxon>
        <taxon>Fungi</taxon>
        <taxon>Dikarya</taxon>
        <taxon>Ascomycota</taxon>
        <taxon>Pezizomycotina</taxon>
        <taxon>Sordariomycetes</taxon>
        <taxon>Hypocreomycetidae</taxon>
        <taxon>Hypocreales</taxon>
        <taxon>Nectriaceae</taxon>
        <taxon>Fusarium</taxon>
    </lineage>
</organism>
<keyword evidence="3" id="KW-0812">Transmembrane</keyword>
<dbReference type="GO" id="GO:0016020">
    <property type="term" value="C:membrane"/>
    <property type="evidence" value="ECO:0007669"/>
    <property type="project" value="UniProtKB-SubCell"/>
</dbReference>
<dbReference type="InterPro" id="IPR018495">
    <property type="entry name" value="Succ_DH_cyt_bsu_CS"/>
</dbReference>
<dbReference type="GO" id="GO:0005739">
    <property type="term" value="C:mitochondrion"/>
    <property type="evidence" value="ECO:0007669"/>
    <property type="project" value="GOC"/>
</dbReference>
<evidence type="ECO:0000256" key="2">
    <source>
        <dbReference type="ARBA" id="ARBA00022617"/>
    </source>
</evidence>
<dbReference type="Gene3D" id="3.40.630.30">
    <property type="match status" value="1"/>
</dbReference>
<dbReference type="InterPro" id="IPR034804">
    <property type="entry name" value="SQR/QFR_C/D"/>
</dbReference>
<dbReference type="EMBL" id="CAJPIJ010000078">
    <property type="protein sequence ID" value="CAG1968917.1"/>
    <property type="molecule type" value="Genomic_DNA"/>
</dbReference>
<reference evidence="8" key="2">
    <citation type="submission" date="2021-03" db="EMBL/GenBank/DDBJ databases">
        <authorList>
            <person name="Alouane T."/>
            <person name="Langin T."/>
            <person name="Bonhomme L."/>
        </authorList>
    </citation>
    <scope>NUCLEOTIDE SEQUENCE</scope>
    <source>
        <strain evidence="8">MDC_Fg202</strain>
    </source>
</reference>
<evidence type="ECO:0008006" key="10">
    <source>
        <dbReference type="Google" id="ProtNLM"/>
    </source>
</evidence>
<dbReference type="InterPro" id="IPR000701">
    <property type="entry name" value="SuccDH_FuR_B_TM-su"/>
</dbReference>
<dbReference type="GO" id="GO:0006099">
    <property type="term" value="P:tricarboxylic acid cycle"/>
    <property type="evidence" value="ECO:0007669"/>
    <property type="project" value="InterPro"/>
</dbReference>
<dbReference type="EMBL" id="CAAKMV010000174">
    <property type="protein sequence ID" value="VIO63379.1"/>
    <property type="molecule type" value="Genomic_DNA"/>
</dbReference>
<keyword evidence="5" id="KW-1133">Transmembrane helix</keyword>
<dbReference type="PANTHER" id="PTHR10978:SF5">
    <property type="entry name" value="SUCCINATE DEHYDROGENASE CYTOCHROME B560 SUBUNIT, MITOCHONDRIAL"/>
    <property type="match status" value="1"/>
</dbReference>
<dbReference type="AlphaFoldDB" id="A0A4E9EJI1"/>
<dbReference type="SUPFAM" id="SSF81343">
    <property type="entry name" value="Fumarate reductase respiratory complex transmembrane subunits"/>
    <property type="match status" value="1"/>
</dbReference>
<evidence type="ECO:0000256" key="1">
    <source>
        <dbReference type="ARBA" id="ARBA00004141"/>
    </source>
</evidence>
<dbReference type="InterPro" id="IPR014314">
    <property type="entry name" value="Succ_DH_cytb556"/>
</dbReference>
<dbReference type="InterPro" id="IPR016181">
    <property type="entry name" value="Acyl_CoA_acyltransferase"/>
</dbReference>
<dbReference type="Pfam" id="PF01127">
    <property type="entry name" value="Sdh_cyt"/>
    <property type="match status" value="1"/>
</dbReference>
<evidence type="ECO:0000256" key="3">
    <source>
        <dbReference type="ARBA" id="ARBA00022692"/>
    </source>
</evidence>
<evidence type="ECO:0000313" key="8">
    <source>
        <dbReference type="EMBL" id="CAG1968917.1"/>
    </source>
</evidence>
<protein>
    <recommendedName>
        <fullName evidence="10">N-acetyltransferase domain-containing protein</fullName>
    </recommendedName>
</protein>
<dbReference type="SMR" id="A0A4E9EJI1"/>
<evidence type="ECO:0000256" key="5">
    <source>
        <dbReference type="ARBA" id="ARBA00022989"/>
    </source>
</evidence>
<sequence length="498" mass="55407">MSFQRVGLVAMRTTSSRPSVNFTRNTAIIAFTRLLSQKSQAPTITNLEPEEGHQILVNQRLNRPVTPNLGIYKIGQVWFSASAWTRITGLIVGGTAYLTLGAHAVAPHLGLGFDSVALVSAFGALPFVAKAAIKFSLLGFPFSYHFINGIRHLVFDLGIGYKKAQFKKSEVATWTLSVIGGLLNTKFNMADIVEVYSTVPTELLTLLSNHLPCSLPLLRRLQFTKFEGGLRETAKVIFVADSNINDGDSPKKFTAMYVDVGGGPDTQAWIYSTYEHPDQATTKDTTVYEEQLDRIVQESIKIAKDYGRELVYGDAVLLGTLHDSVRELLYKTGRVEPRETGAYDKWLFKYEDIPKDEVKLPEGMRWGTATEDDCRIVISRTDIPRTVQVLRRMPSLMIKLEDGTPVSWAFLGFDGSLISLHCEEPYRRRGLAKTLAAKLFREKSLDFADDGWCCADVAPENGGSRGMCKSLNGKPYWRLSWVLLHVGEKVPIQNNGTA</sequence>
<keyword evidence="7" id="KW-0472">Membrane</keyword>
<dbReference type="PROSITE" id="PS01001">
    <property type="entry name" value="SDH_CYT_2"/>
    <property type="match status" value="1"/>
</dbReference>
<gene>
    <name evidence="9" type="ORF">FUG_LOCUS511895</name>
    <name evidence="8" type="ORF">MDCFG202_LOCUS63498</name>
</gene>
<evidence type="ECO:0000256" key="4">
    <source>
        <dbReference type="ARBA" id="ARBA00022723"/>
    </source>
</evidence>
<keyword evidence="6" id="KW-0408">Iron</keyword>
<dbReference type="GO" id="GO:0046872">
    <property type="term" value="F:metal ion binding"/>
    <property type="evidence" value="ECO:0007669"/>
    <property type="project" value="UniProtKB-KW"/>
</dbReference>
<dbReference type="SUPFAM" id="SSF55729">
    <property type="entry name" value="Acyl-CoA N-acyltransferases (Nat)"/>
    <property type="match status" value="1"/>
</dbReference>
<name>A0A4E9EJI1_GIBZA</name>
<keyword evidence="2" id="KW-0349">Heme</keyword>
<evidence type="ECO:0000256" key="6">
    <source>
        <dbReference type="ARBA" id="ARBA00023004"/>
    </source>
</evidence>